<dbReference type="GO" id="GO:0007508">
    <property type="term" value="P:larval heart development"/>
    <property type="evidence" value="ECO:0007669"/>
    <property type="project" value="TreeGrafter"/>
</dbReference>
<reference evidence="3" key="1">
    <citation type="submission" date="2021-12" db="EMBL/GenBank/DDBJ databases">
        <authorList>
            <person name="Martin H S."/>
        </authorList>
    </citation>
    <scope>NUCLEOTIDE SEQUENCE</scope>
</reference>
<dbReference type="Proteomes" id="UP000838878">
    <property type="component" value="Chromosome 4"/>
</dbReference>
<protein>
    <recommendedName>
        <fullName evidence="2">Endonuclease/exonuclease/phosphatase domain-containing protein</fullName>
    </recommendedName>
</protein>
<dbReference type="SUPFAM" id="SSF56219">
    <property type="entry name" value="DNase I-like"/>
    <property type="match status" value="1"/>
</dbReference>
<dbReference type="OrthoDB" id="6338095at2759"/>
<dbReference type="GO" id="GO:0061343">
    <property type="term" value="P:cell adhesion involved in heart morphogenesis"/>
    <property type="evidence" value="ECO:0007669"/>
    <property type="project" value="TreeGrafter"/>
</dbReference>
<name>A0A8J9YFJ1_9NEOP</name>
<dbReference type="PANTHER" id="PTHR33395:SF22">
    <property type="entry name" value="REVERSE TRANSCRIPTASE DOMAIN-CONTAINING PROTEIN"/>
    <property type="match status" value="1"/>
</dbReference>
<gene>
    <name evidence="3" type="ORF">BINO364_LOCUS10389</name>
</gene>
<dbReference type="EMBL" id="OV170224">
    <property type="protein sequence ID" value="CAH0724710.1"/>
    <property type="molecule type" value="Genomic_DNA"/>
</dbReference>
<accession>A0A8J9YFJ1</accession>
<keyword evidence="4" id="KW-1185">Reference proteome</keyword>
<dbReference type="AlphaFoldDB" id="A0A8J9YFJ1"/>
<organism evidence="3 4">
    <name type="scientific">Brenthis ino</name>
    <name type="common">lesser marbled fritillary</name>
    <dbReference type="NCBI Taxonomy" id="405034"/>
    <lineage>
        <taxon>Eukaryota</taxon>
        <taxon>Metazoa</taxon>
        <taxon>Ecdysozoa</taxon>
        <taxon>Arthropoda</taxon>
        <taxon>Hexapoda</taxon>
        <taxon>Insecta</taxon>
        <taxon>Pterygota</taxon>
        <taxon>Neoptera</taxon>
        <taxon>Endopterygota</taxon>
        <taxon>Lepidoptera</taxon>
        <taxon>Glossata</taxon>
        <taxon>Ditrysia</taxon>
        <taxon>Papilionoidea</taxon>
        <taxon>Nymphalidae</taxon>
        <taxon>Heliconiinae</taxon>
        <taxon>Argynnini</taxon>
        <taxon>Brenthis</taxon>
    </lineage>
</organism>
<dbReference type="GO" id="GO:0031012">
    <property type="term" value="C:extracellular matrix"/>
    <property type="evidence" value="ECO:0007669"/>
    <property type="project" value="TreeGrafter"/>
</dbReference>
<evidence type="ECO:0000259" key="2">
    <source>
        <dbReference type="Pfam" id="PF14529"/>
    </source>
</evidence>
<dbReference type="InterPro" id="IPR005135">
    <property type="entry name" value="Endo/exonuclease/phosphatase"/>
</dbReference>
<dbReference type="Gene3D" id="3.60.10.10">
    <property type="entry name" value="Endonuclease/exonuclease/phosphatase"/>
    <property type="match status" value="1"/>
</dbReference>
<sequence>MSDDNIEPCSIPLLRDNVEDLDSYDDVMNSTEREERVFLKENEGNREKKRQLENSEESETGDAEEGWTKVRGKGKRTCLRSEIDVNVSNHNFEIYISSKDKLPKQFALARTFQQLNITSINHVKYITPYKVRLHLENEETMKNILECEELIRKGWRIYKAMEVSYCYGVIRDVDLDLSEEEILNNISCPFSIEILSLKRLNRKALNVYASTFTPQKPIEREVSIQPTTSYENKNPLGFNQGSPTFAEIVKTSVEIHDIQKKSEQNKSSHNFIEHRRPRMKRTQREQKENQNTTSQSDYEFIYAEVESQKEENVSEDLKYEGKLTFKELSISNRNIIQWNAQSIRPKLSSFVEVLNEEKIHVAVLSETWLKPDIYLNIRGYNTYRLDRQDGFGGVAICVHKSVHSSLQRVRIDNSGMEILCVNLSNFSPIDYILSVYCPPSLIISKSDWDRLLSLYTKKTLILGDFNAHHSNWSNKIDYKGSLMFDALVDSNFITLNNGEATRMRLVNGRLQQSSPDITLVSSDIALQFNWRVINETLGSDHLMVKVSCISNSLINPIVKRNFRKAKWTSYKNDTEKLFTDLILPVDLQKGYDLFISKINEAAAKNIPLVKYNQNPESKFTPRSFWTKELSHEVAQRRLALAIFRRNPSPNNYIKLKKHISVAQRDIRYARNKDFQNSWSSVDESTTSNEMWHKMSWMKGFRKSKRHINDIEAEKLLRSLAPDYVSPPCPDIRSTNITIECPISIQDAVQLFNWHKVARAEGLIKLLPGCGFNYSVRIIDMVCFEQSYVRTIHRNSYLMAFVYKILKHPTISAQLL</sequence>
<feature type="non-terminal residue" evidence="3">
    <location>
        <position position="815"/>
    </location>
</feature>
<dbReference type="Pfam" id="PF14529">
    <property type="entry name" value="Exo_endo_phos_2"/>
    <property type="match status" value="1"/>
</dbReference>
<dbReference type="GO" id="GO:0003824">
    <property type="term" value="F:catalytic activity"/>
    <property type="evidence" value="ECO:0007669"/>
    <property type="project" value="InterPro"/>
</dbReference>
<evidence type="ECO:0000313" key="4">
    <source>
        <dbReference type="Proteomes" id="UP000838878"/>
    </source>
</evidence>
<feature type="region of interest" description="Disordered" evidence="1">
    <location>
        <begin position="32"/>
        <end position="68"/>
    </location>
</feature>
<feature type="region of interest" description="Disordered" evidence="1">
    <location>
        <begin position="259"/>
        <end position="296"/>
    </location>
</feature>
<feature type="compositionally biased region" description="Basic and acidic residues" evidence="1">
    <location>
        <begin position="259"/>
        <end position="274"/>
    </location>
</feature>
<feature type="domain" description="Endonuclease/exonuclease/phosphatase" evidence="2">
    <location>
        <begin position="431"/>
        <end position="544"/>
    </location>
</feature>
<feature type="compositionally biased region" description="Acidic residues" evidence="1">
    <location>
        <begin position="54"/>
        <end position="65"/>
    </location>
</feature>
<dbReference type="PANTHER" id="PTHR33395">
    <property type="entry name" value="TRANSCRIPTASE, PUTATIVE-RELATED-RELATED"/>
    <property type="match status" value="1"/>
</dbReference>
<dbReference type="InterPro" id="IPR036691">
    <property type="entry name" value="Endo/exonu/phosph_ase_sf"/>
</dbReference>
<evidence type="ECO:0000256" key="1">
    <source>
        <dbReference type="SAM" id="MobiDB-lite"/>
    </source>
</evidence>
<proteinExistence type="predicted"/>
<evidence type="ECO:0000313" key="3">
    <source>
        <dbReference type="EMBL" id="CAH0724710.1"/>
    </source>
</evidence>
<feature type="compositionally biased region" description="Basic and acidic residues" evidence="1">
    <location>
        <begin position="32"/>
        <end position="53"/>
    </location>
</feature>